<feature type="transmembrane region" description="Helical" evidence="1">
    <location>
        <begin position="336"/>
        <end position="357"/>
    </location>
</feature>
<dbReference type="RefSeq" id="WP_050355132.1">
    <property type="nucleotide sequence ID" value="NZ_LGSS01000006.1"/>
</dbReference>
<dbReference type="Proteomes" id="UP000037267">
    <property type="component" value="Unassembled WGS sequence"/>
</dbReference>
<feature type="transmembrane region" description="Helical" evidence="1">
    <location>
        <begin position="312"/>
        <end position="330"/>
    </location>
</feature>
<feature type="transmembrane region" description="Helical" evidence="1">
    <location>
        <begin position="271"/>
        <end position="291"/>
    </location>
</feature>
<proteinExistence type="predicted"/>
<keyword evidence="1" id="KW-0812">Transmembrane</keyword>
<comment type="caution">
    <text evidence="3">The sequence shown here is derived from an EMBL/GenBank/DDBJ whole genome shotgun (WGS) entry which is preliminary data.</text>
</comment>
<feature type="domain" description="Acyltransferase 3" evidence="2">
    <location>
        <begin position="23"/>
        <end position="348"/>
    </location>
</feature>
<protein>
    <recommendedName>
        <fullName evidence="2">Acyltransferase 3 domain-containing protein</fullName>
    </recommendedName>
</protein>
<keyword evidence="4" id="KW-1185">Reference proteome</keyword>
<keyword evidence="1" id="KW-0472">Membrane</keyword>
<feature type="transmembrane region" description="Helical" evidence="1">
    <location>
        <begin position="63"/>
        <end position="81"/>
    </location>
</feature>
<organism evidence="3 4">
    <name type="scientific">Gottschalkia purinilytica</name>
    <name type="common">Clostridium purinilyticum</name>
    <dbReference type="NCBI Taxonomy" id="1503"/>
    <lineage>
        <taxon>Bacteria</taxon>
        <taxon>Bacillati</taxon>
        <taxon>Bacillota</taxon>
        <taxon>Tissierellia</taxon>
        <taxon>Tissierellales</taxon>
        <taxon>Gottschalkiaceae</taxon>
        <taxon>Gottschalkia</taxon>
    </lineage>
</organism>
<dbReference type="EMBL" id="LGSS01000006">
    <property type="protein sequence ID" value="KNF08616.1"/>
    <property type="molecule type" value="Genomic_DNA"/>
</dbReference>
<evidence type="ECO:0000313" key="3">
    <source>
        <dbReference type="EMBL" id="KNF08616.1"/>
    </source>
</evidence>
<reference evidence="4" key="1">
    <citation type="submission" date="2015-07" db="EMBL/GenBank/DDBJ databases">
        <title>Draft genome sequence of the purine-degrading Gottschalkia purinilyticum DSM 1384 (formerly Clostridium purinilyticum).</title>
        <authorList>
            <person name="Poehlein A."/>
            <person name="Schiel-Bengelsdorf B."/>
            <person name="Bengelsdorf F.R."/>
            <person name="Daniel R."/>
            <person name="Duerre P."/>
        </authorList>
    </citation>
    <scope>NUCLEOTIDE SEQUENCE [LARGE SCALE GENOMIC DNA]</scope>
    <source>
        <strain evidence="4">DSM 1384</strain>
    </source>
</reference>
<name>A0A0L0WAT8_GOTPU</name>
<dbReference type="InterPro" id="IPR002656">
    <property type="entry name" value="Acyl_transf_3_dom"/>
</dbReference>
<dbReference type="STRING" id="1503.CLPU_6c01020"/>
<accession>A0A0L0WAT8</accession>
<evidence type="ECO:0000256" key="1">
    <source>
        <dbReference type="SAM" id="Phobius"/>
    </source>
</evidence>
<feature type="transmembrane region" description="Helical" evidence="1">
    <location>
        <begin position="160"/>
        <end position="179"/>
    </location>
</feature>
<evidence type="ECO:0000259" key="2">
    <source>
        <dbReference type="Pfam" id="PF01757"/>
    </source>
</evidence>
<sequence length="367" mass="41858">MVKTGSAIVDTSEKLLNDGRQEELDLARGFAILFMIIVHILETFSTDLVYYSKFGVFIEFLGSPPAAPVFMFLLGIGTIYSKRQTPSKLVKRGVFLFIGGYVHNIFRSTIPYYLGVYLNIIKAGDPNYTSVLNTLDFDILQFAGLALIFIAILKKLNTNIIFYPIIGILVSIVSPFLWGAKSGIFAIDLLTYPLFGTEYYIYFPFFPWIVYPLFGAFFGYFLIRTENKDRLYNISAILSIVVFVIGAVYMYNNPSIDLGLKDEGNYYRHGILGVCMFTSIVLIWTTILNYVKDKIPKAIKSIMYFWSRYVTEIFVIHWILIGIAILILGLNKMDLLSTIIAMILSVIITDRVTFLYVNKVKKKLRKN</sequence>
<keyword evidence="1" id="KW-1133">Transmembrane helix</keyword>
<dbReference type="AlphaFoldDB" id="A0A0L0WAT8"/>
<evidence type="ECO:0000313" key="4">
    <source>
        <dbReference type="Proteomes" id="UP000037267"/>
    </source>
</evidence>
<dbReference type="GO" id="GO:0016747">
    <property type="term" value="F:acyltransferase activity, transferring groups other than amino-acyl groups"/>
    <property type="evidence" value="ECO:0007669"/>
    <property type="project" value="InterPro"/>
</dbReference>
<feature type="transmembrane region" description="Helical" evidence="1">
    <location>
        <begin position="93"/>
        <end position="114"/>
    </location>
</feature>
<feature type="transmembrane region" description="Helical" evidence="1">
    <location>
        <begin position="134"/>
        <end position="153"/>
    </location>
</feature>
<feature type="transmembrane region" description="Helical" evidence="1">
    <location>
        <begin position="230"/>
        <end position="251"/>
    </location>
</feature>
<dbReference type="OrthoDB" id="2521581at2"/>
<feature type="transmembrane region" description="Helical" evidence="1">
    <location>
        <begin position="30"/>
        <end position="51"/>
    </location>
</feature>
<gene>
    <name evidence="3" type="ORF">CLPU_6c01020</name>
</gene>
<feature type="transmembrane region" description="Helical" evidence="1">
    <location>
        <begin position="199"/>
        <end position="223"/>
    </location>
</feature>
<dbReference type="Pfam" id="PF01757">
    <property type="entry name" value="Acyl_transf_3"/>
    <property type="match status" value="1"/>
</dbReference>